<name>A0A9N9JEU9_9GLOM</name>
<proteinExistence type="predicted"/>
<feature type="non-terminal residue" evidence="1">
    <location>
        <position position="65"/>
    </location>
</feature>
<reference evidence="1" key="1">
    <citation type="submission" date="2021-06" db="EMBL/GenBank/DDBJ databases">
        <authorList>
            <person name="Kallberg Y."/>
            <person name="Tangrot J."/>
            <person name="Rosling A."/>
        </authorList>
    </citation>
    <scope>NUCLEOTIDE SEQUENCE</scope>
    <source>
        <strain evidence="1">UK204</strain>
    </source>
</reference>
<organism evidence="1 2">
    <name type="scientific">Funneliformis caledonium</name>
    <dbReference type="NCBI Taxonomy" id="1117310"/>
    <lineage>
        <taxon>Eukaryota</taxon>
        <taxon>Fungi</taxon>
        <taxon>Fungi incertae sedis</taxon>
        <taxon>Mucoromycota</taxon>
        <taxon>Glomeromycotina</taxon>
        <taxon>Glomeromycetes</taxon>
        <taxon>Glomerales</taxon>
        <taxon>Glomeraceae</taxon>
        <taxon>Funneliformis</taxon>
    </lineage>
</organism>
<keyword evidence="2" id="KW-1185">Reference proteome</keyword>
<gene>
    <name evidence="1" type="ORF">FCALED_LOCUS17905</name>
</gene>
<dbReference type="EMBL" id="CAJVPQ010030704">
    <property type="protein sequence ID" value="CAG8777303.1"/>
    <property type="molecule type" value="Genomic_DNA"/>
</dbReference>
<accession>A0A9N9JEU9</accession>
<comment type="caution">
    <text evidence="1">The sequence shown here is derived from an EMBL/GenBank/DDBJ whole genome shotgun (WGS) entry which is preliminary data.</text>
</comment>
<dbReference type="Proteomes" id="UP000789570">
    <property type="component" value="Unassembled WGS sequence"/>
</dbReference>
<protein>
    <submittedName>
        <fullName evidence="1">13565_t:CDS:1</fullName>
    </submittedName>
</protein>
<dbReference type="AlphaFoldDB" id="A0A9N9JEU9"/>
<evidence type="ECO:0000313" key="2">
    <source>
        <dbReference type="Proteomes" id="UP000789570"/>
    </source>
</evidence>
<sequence>MAKRKKSSSSITYKPESSTKKYNSIFQKSINEHNYDFSLEKSNDNSDIQTGVDEKILASILAHIT</sequence>
<evidence type="ECO:0000313" key="1">
    <source>
        <dbReference type="EMBL" id="CAG8777303.1"/>
    </source>
</evidence>